<dbReference type="Proteomes" id="UP001050691">
    <property type="component" value="Unassembled WGS sequence"/>
</dbReference>
<dbReference type="PROSITE" id="PS51083">
    <property type="entry name" value="ZF_HIT"/>
    <property type="match status" value="1"/>
</dbReference>
<dbReference type="Pfam" id="PF04438">
    <property type="entry name" value="zf-HIT"/>
    <property type="match status" value="1"/>
</dbReference>
<dbReference type="GO" id="GO:0008270">
    <property type="term" value="F:zinc ion binding"/>
    <property type="evidence" value="ECO:0007669"/>
    <property type="project" value="UniProtKB-UniRule"/>
</dbReference>
<comment type="caution">
    <text evidence="7">The sequence shown here is derived from an EMBL/GenBank/DDBJ whole genome shotgun (WGS) entry which is preliminary data.</text>
</comment>
<feature type="compositionally biased region" description="Basic and acidic residues" evidence="5">
    <location>
        <begin position="58"/>
        <end position="68"/>
    </location>
</feature>
<protein>
    <recommendedName>
        <fullName evidence="6">HIT-type domain-containing protein</fullName>
    </recommendedName>
</protein>
<dbReference type="EMBL" id="BPWL01000003">
    <property type="protein sequence ID" value="GJJ08278.1"/>
    <property type="molecule type" value="Genomic_DNA"/>
</dbReference>
<keyword evidence="2 4" id="KW-0863">Zinc-finger</keyword>
<feature type="domain" description="HIT-type" evidence="6">
    <location>
        <begin position="127"/>
        <end position="159"/>
    </location>
</feature>
<evidence type="ECO:0000259" key="6">
    <source>
        <dbReference type="PROSITE" id="PS51083"/>
    </source>
</evidence>
<evidence type="ECO:0000256" key="2">
    <source>
        <dbReference type="ARBA" id="ARBA00022771"/>
    </source>
</evidence>
<evidence type="ECO:0000256" key="3">
    <source>
        <dbReference type="ARBA" id="ARBA00022833"/>
    </source>
</evidence>
<organism evidence="7 8">
    <name type="scientific">Clathrus columnatus</name>
    <dbReference type="NCBI Taxonomy" id="1419009"/>
    <lineage>
        <taxon>Eukaryota</taxon>
        <taxon>Fungi</taxon>
        <taxon>Dikarya</taxon>
        <taxon>Basidiomycota</taxon>
        <taxon>Agaricomycotina</taxon>
        <taxon>Agaricomycetes</taxon>
        <taxon>Phallomycetidae</taxon>
        <taxon>Phallales</taxon>
        <taxon>Clathraceae</taxon>
        <taxon>Clathrus</taxon>
    </lineage>
</organism>
<reference evidence="7" key="1">
    <citation type="submission" date="2021-10" db="EMBL/GenBank/DDBJ databases">
        <title>De novo Genome Assembly of Clathrus columnatus (Basidiomycota, Fungi) Using Illumina and Nanopore Sequence Data.</title>
        <authorList>
            <person name="Ogiso-Tanaka E."/>
            <person name="Itagaki H."/>
            <person name="Hosoya T."/>
            <person name="Hosaka K."/>
        </authorList>
    </citation>
    <scope>NUCLEOTIDE SEQUENCE</scope>
    <source>
        <strain evidence="7">MO-923</strain>
    </source>
</reference>
<keyword evidence="3" id="KW-0862">Zinc</keyword>
<evidence type="ECO:0000313" key="7">
    <source>
        <dbReference type="EMBL" id="GJJ08278.1"/>
    </source>
</evidence>
<dbReference type="InterPro" id="IPR007529">
    <property type="entry name" value="Znf_HIT"/>
</dbReference>
<name>A0AAV5A6L9_9AGAM</name>
<dbReference type="SUPFAM" id="SSF144232">
    <property type="entry name" value="HIT/MYND zinc finger-like"/>
    <property type="match status" value="1"/>
</dbReference>
<gene>
    <name evidence="7" type="ORF">Clacol_002488</name>
</gene>
<dbReference type="AlphaFoldDB" id="A0AAV5A6L9"/>
<evidence type="ECO:0000256" key="1">
    <source>
        <dbReference type="ARBA" id="ARBA00022723"/>
    </source>
</evidence>
<evidence type="ECO:0000256" key="5">
    <source>
        <dbReference type="SAM" id="MobiDB-lite"/>
    </source>
</evidence>
<evidence type="ECO:0000313" key="8">
    <source>
        <dbReference type="Proteomes" id="UP001050691"/>
    </source>
</evidence>
<dbReference type="PANTHER" id="PTHR13093">
    <property type="entry name" value="ZINC FINGER HIT DOMAIN CONTAINING PROTEIN 1"/>
    <property type="match status" value="1"/>
</dbReference>
<feature type="region of interest" description="Disordered" evidence="5">
    <location>
        <begin position="36"/>
        <end position="77"/>
    </location>
</feature>
<proteinExistence type="predicted"/>
<keyword evidence="8" id="KW-1185">Reference proteome</keyword>
<sequence length="164" mass="18239">MPPRKKQPERQIQQTQLQTVPADLIVKRTKRHLDELERSNYAEPGVIGEEETSGAKGRARDIISDRRPGPGVSGKRKSTLNVRGALLYKKNLSQLIEESGLPALPAGTPSYLTAVAPPPKVPPRVLCSVCGYWGKYKCRRCAMPYCDLSCQATHNDTRCEKRVI</sequence>
<dbReference type="InterPro" id="IPR039723">
    <property type="entry name" value="Vps71/ZNHIT1"/>
</dbReference>
<keyword evidence="1" id="KW-0479">Metal-binding</keyword>
<evidence type="ECO:0000256" key="4">
    <source>
        <dbReference type="PROSITE-ProRule" id="PRU00453"/>
    </source>
</evidence>
<dbReference type="GO" id="GO:0005634">
    <property type="term" value="C:nucleus"/>
    <property type="evidence" value="ECO:0007669"/>
    <property type="project" value="UniProtKB-ARBA"/>
</dbReference>
<dbReference type="CDD" id="cd21437">
    <property type="entry name" value="zf-HIT_ZNHIT1_like"/>
    <property type="match status" value="1"/>
</dbReference>
<dbReference type="GO" id="GO:0006338">
    <property type="term" value="P:chromatin remodeling"/>
    <property type="evidence" value="ECO:0007669"/>
    <property type="project" value="InterPro"/>
</dbReference>
<accession>A0AAV5A6L9</accession>